<protein>
    <submittedName>
        <fullName evidence="1">Uncharacterized protein</fullName>
    </submittedName>
</protein>
<dbReference type="Proteomes" id="UP000199391">
    <property type="component" value="Unassembled WGS sequence"/>
</dbReference>
<sequence>MGYEGELLNSCGAIHIDPSSLQVVAVSGDGPNFCGHLLLHTPKGGGYYFHVVGLRGNPRYMNEAGYQRYLKEAKKSELRRRSLDLPNPQGALLHIESLLAEPWTWGGVPHNCVTFVEGVIKAGGGNWGSYSNCPALATADSVSDRINAFFRWMESGVRGLYGAP</sequence>
<reference evidence="2" key="1">
    <citation type="submission" date="2016-10" db="EMBL/GenBank/DDBJ databases">
        <authorList>
            <person name="Varghese N."/>
            <person name="Submissions S."/>
        </authorList>
    </citation>
    <scope>NUCLEOTIDE SEQUENCE [LARGE SCALE GENOMIC DNA]</scope>
    <source>
        <strain evidence="2">CGMCC 1.11014</strain>
    </source>
</reference>
<organism evidence="1 2">
    <name type="scientific">Pseudoduganella namucuonensis</name>
    <dbReference type="NCBI Taxonomy" id="1035707"/>
    <lineage>
        <taxon>Bacteria</taxon>
        <taxon>Pseudomonadati</taxon>
        <taxon>Pseudomonadota</taxon>
        <taxon>Betaproteobacteria</taxon>
        <taxon>Burkholderiales</taxon>
        <taxon>Oxalobacteraceae</taxon>
        <taxon>Telluria group</taxon>
        <taxon>Pseudoduganella</taxon>
    </lineage>
</organism>
<gene>
    <name evidence="1" type="ORF">SAMN05216552_101893</name>
</gene>
<keyword evidence="2" id="KW-1185">Reference proteome</keyword>
<dbReference type="EMBL" id="FPBO01000018">
    <property type="protein sequence ID" value="SFU99273.1"/>
    <property type="molecule type" value="Genomic_DNA"/>
</dbReference>
<dbReference type="OrthoDB" id="6888753at2"/>
<evidence type="ECO:0000313" key="1">
    <source>
        <dbReference type="EMBL" id="SFU99273.1"/>
    </source>
</evidence>
<name>A0A1I7KPA3_9BURK</name>
<dbReference type="AlphaFoldDB" id="A0A1I7KPA3"/>
<evidence type="ECO:0000313" key="2">
    <source>
        <dbReference type="Proteomes" id="UP000199391"/>
    </source>
</evidence>
<accession>A0A1I7KPA3</accession>
<proteinExistence type="predicted"/>
<dbReference type="RefSeq" id="WP_093557147.1">
    <property type="nucleotide sequence ID" value="NZ_FPBO01000018.1"/>
</dbReference>
<dbReference type="STRING" id="1035707.SAMN05216552_101893"/>